<comment type="subcellular location">
    <subcellularLocation>
        <location evidence="1">Endoplasmic reticulum membrane</location>
        <topology evidence="1">Multi-pass membrane protein</topology>
    </subcellularLocation>
</comment>
<dbReference type="PANTHER" id="PTHR10778">
    <property type="entry name" value="SOLUTE CARRIER FAMILY 35 MEMBER B"/>
    <property type="match status" value="1"/>
</dbReference>
<organism evidence="11 12">
    <name type="scientific">Musa acuminata subsp. malaccensis</name>
    <name type="common">Wild banana</name>
    <name type="synonym">Musa malaccensis</name>
    <dbReference type="NCBI Taxonomy" id="214687"/>
    <lineage>
        <taxon>Eukaryota</taxon>
        <taxon>Viridiplantae</taxon>
        <taxon>Streptophyta</taxon>
        <taxon>Embryophyta</taxon>
        <taxon>Tracheophyta</taxon>
        <taxon>Spermatophyta</taxon>
        <taxon>Magnoliopsida</taxon>
        <taxon>Liliopsida</taxon>
        <taxon>Zingiberales</taxon>
        <taxon>Musaceae</taxon>
        <taxon>Musa</taxon>
    </lineage>
</organism>
<evidence type="ECO:0000256" key="9">
    <source>
        <dbReference type="SAM" id="Phobius"/>
    </source>
</evidence>
<dbReference type="AlphaFoldDB" id="A0A804KYK8"/>
<comment type="similarity">
    <text evidence="2">Belongs to the nucleotide-sugar transporter family. UDP-galactose:UMP antiporter (TC 2.A.7.11) subfamily.</text>
</comment>
<feature type="transmembrane region" description="Helical" evidence="9">
    <location>
        <begin position="21"/>
        <end position="41"/>
    </location>
</feature>
<evidence type="ECO:0000256" key="7">
    <source>
        <dbReference type="ARBA" id="ARBA00022989"/>
    </source>
</evidence>
<keyword evidence="8 9" id="KW-0472">Membrane</keyword>
<evidence type="ECO:0000256" key="2">
    <source>
        <dbReference type="ARBA" id="ARBA00008349"/>
    </source>
</evidence>
<feature type="transmembrane region" description="Helical" evidence="9">
    <location>
        <begin position="61"/>
        <end position="81"/>
    </location>
</feature>
<evidence type="ECO:0000313" key="12">
    <source>
        <dbReference type="Proteomes" id="UP000012960"/>
    </source>
</evidence>
<dbReference type="InParanoid" id="A0A804KYK8"/>
<evidence type="ECO:0000313" key="11">
    <source>
        <dbReference type="EnsemblPlants" id="Ma10_p21030.1"/>
    </source>
</evidence>
<keyword evidence="6" id="KW-0256">Endoplasmic reticulum</keyword>
<evidence type="ECO:0000256" key="5">
    <source>
        <dbReference type="ARBA" id="ARBA00022692"/>
    </source>
</evidence>
<protein>
    <submittedName>
        <fullName evidence="10">(wild Malaysian banana) hypothetical protein</fullName>
    </submittedName>
</protein>
<accession>A0A804KYK8</accession>
<dbReference type="Gramene" id="Ma10_t21030.1">
    <property type="protein sequence ID" value="Ma10_p21030.1"/>
    <property type="gene ID" value="Ma10_g21030"/>
</dbReference>
<evidence type="ECO:0000256" key="8">
    <source>
        <dbReference type="ARBA" id="ARBA00023136"/>
    </source>
</evidence>
<keyword evidence="5 9" id="KW-0812">Transmembrane</keyword>
<evidence type="ECO:0000313" key="10">
    <source>
        <dbReference type="EMBL" id="CAG1854170.1"/>
    </source>
</evidence>
<dbReference type="Pfam" id="PF08449">
    <property type="entry name" value="UAA"/>
    <property type="match status" value="1"/>
</dbReference>
<dbReference type="PANTHER" id="PTHR10778:SF10">
    <property type="entry name" value="SOLUTE CARRIER FAMILY 35 MEMBER B1"/>
    <property type="match status" value="1"/>
</dbReference>
<dbReference type="OrthoDB" id="1914319at2759"/>
<keyword evidence="3" id="KW-0813">Transport</keyword>
<dbReference type="GO" id="GO:0015297">
    <property type="term" value="F:antiporter activity"/>
    <property type="evidence" value="ECO:0007669"/>
    <property type="project" value="UniProtKB-KW"/>
</dbReference>
<keyword evidence="4" id="KW-0050">Antiport</keyword>
<keyword evidence="12" id="KW-1185">Reference proteome</keyword>
<reference evidence="10" key="1">
    <citation type="submission" date="2021-03" db="EMBL/GenBank/DDBJ databases">
        <authorList>
            <consortium name="Genoscope - CEA"/>
            <person name="William W."/>
        </authorList>
    </citation>
    <scope>NUCLEOTIDE SEQUENCE</scope>
    <source>
        <strain evidence="10">Doubled-haploid Pahang</strain>
    </source>
</reference>
<dbReference type="EMBL" id="HG996476">
    <property type="protein sequence ID" value="CAG1854170.1"/>
    <property type="molecule type" value="Genomic_DNA"/>
</dbReference>
<name>A0A804KYK8_MUSAM</name>
<evidence type="ECO:0000256" key="6">
    <source>
        <dbReference type="ARBA" id="ARBA00022824"/>
    </source>
</evidence>
<dbReference type="EnsemblPlants" id="Ma10_t21030.1">
    <property type="protein sequence ID" value="Ma10_p21030.1"/>
    <property type="gene ID" value="Ma10_g21030"/>
</dbReference>
<sequence>MPSVGSSREMEGHEAAAAFDRVLLLAFCVVGIWSAYIYQGVLQETASTKLFGPDGKRFEHLSFLNLAQNAVCFLWSLIIAIKLWSRNSSGVAPLWSYWSPNISNTIGPSMGIEALKYISYPAQRPNLKRHSGNMQGLHFINLGLSTSGEVD</sequence>
<dbReference type="GO" id="GO:0005789">
    <property type="term" value="C:endoplasmic reticulum membrane"/>
    <property type="evidence" value="ECO:0007669"/>
    <property type="project" value="UniProtKB-SubCell"/>
</dbReference>
<proteinExistence type="inferred from homology"/>
<evidence type="ECO:0000256" key="1">
    <source>
        <dbReference type="ARBA" id="ARBA00004477"/>
    </source>
</evidence>
<evidence type="ECO:0000256" key="3">
    <source>
        <dbReference type="ARBA" id="ARBA00022448"/>
    </source>
</evidence>
<dbReference type="InterPro" id="IPR013657">
    <property type="entry name" value="SCL35B1-4/HUT1"/>
</dbReference>
<keyword evidence="7 9" id="KW-1133">Transmembrane helix</keyword>
<dbReference type="Proteomes" id="UP000012960">
    <property type="component" value="Unplaced"/>
</dbReference>
<gene>
    <name evidence="10" type="ORF">GSMUA_323960.1</name>
</gene>
<reference evidence="11" key="2">
    <citation type="submission" date="2021-05" db="UniProtKB">
        <authorList>
            <consortium name="EnsemblPlants"/>
        </authorList>
    </citation>
    <scope>IDENTIFICATION</scope>
    <source>
        <strain evidence="11">subsp. malaccensis</strain>
    </source>
</reference>
<evidence type="ECO:0000256" key="4">
    <source>
        <dbReference type="ARBA" id="ARBA00022449"/>
    </source>
</evidence>